<keyword evidence="1" id="KW-0805">Transcription regulation</keyword>
<dbReference type="PROSITE" id="PS50043">
    <property type="entry name" value="HTH_LUXR_2"/>
    <property type="match status" value="1"/>
</dbReference>
<gene>
    <name evidence="5" type="ORF">PAI11_26580</name>
</gene>
<evidence type="ECO:0000313" key="6">
    <source>
        <dbReference type="Proteomes" id="UP000005143"/>
    </source>
</evidence>
<dbReference type="PATRIC" id="fig|1097667.3.peg.2638"/>
<dbReference type="GO" id="GO:0006355">
    <property type="term" value="P:regulation of DNA-templated transcription"/>
    <property type="evidence" value="ECO:0007669"/>
    <property type="project" value="InterPro"/>
</dbReference>
<feature type="domain" description="HTH luxR-type" evidence="4">
    <location>
        <begin position="30"/>
        <end position="95"/>
    </location>
</feature>
<dbReference type="EMBL" id="AGUD01000218">
    <property type="protein sequence ID" value="EHN10490.1"/>
    <property type="molecule type" value="Genomic_DNA"/>
</dbReference>
<name>H0E756_9ACTN</name>
<dbReference type="SMART" id="SM00421">
    <property type="entry name" value="HTH_LUXR"/>
    <property type="match status" value="1"/>
</dbReference>
<dbReference type="InterPro" id="IPR036388">
    <property type="entry name" value="WH-like_DNA-bd_sf"/>
</dbReference>
<sequence length="118" mass="12366">MLPAADAGTLPTDLVAVLDGGRAARRRDPAGAGPADLSGRELEVLRALAGSGSLRDVADGLFVSRNTIKTHTRALYSKLGVASRQDAVRRGRELGLLGRSRPAAALTVPAAHPQERHR</sequence>
<dbReference type="InterPro" id="IPR016032">
    <property type="entry name" value="Sig_transdc_resp-reg_C-effctor"/>
</dbReference>
<dbReference type="CDD" id="cd06170">
    <property type="entry name" value="LuxR_C_like"/>
    <property type="match status" value="1"/>
</dbReference>
<reference evidence="5 6" key="1">
    <citation type="journal article" date="2013" name="Biodegradation">
        <title>Quantitative proteomic analysis of ibuprofen-degrading Patulibacter sp. strain I11.</title>
        <authorList>
            <person name="Almeida B."/>
            <person name="Kjeldal H."/>
            <person name="Lolas I."/>
            <person name="Knudsen A.D."/>
            <person name="Carvalho G."/>
            <person name="Nielsen K.L."/>
            <person name="Barreto Crespo M.T."/>
            <person name="Stensballe A."/>
            <person name="Nielsen J.L."/>
        </authorList>
    </citation>
    <scope>NUCLEOTIDE SEQUENCE [LARGE SCALE GENOMIC DNA]</scope>
    <source>
        <strain evidence="5 6">I11</strain>
    </source>
</reference>
<evidence type="ECO:0000313" key="5">
    <source>
        <dbReference type="EMBL" id="EHN10490.1"/>
    </source>
</evidence>
<accession>H0E756</accession>
<dbReference type="AlphaFoldDB" id="H0E756"/>
<dbReference type="GO" id="GO:0003677">
    <property type="term" value="F:DNA binding"/>
    <property type="evidence" value="ECO:0007669"/>
    <property type="project" value="UniProtKB-KW"/>
</dbReference>
<keyword evidence="6" id="KW-1185">Reference proteome</keyword>
<comment type="caution">
    <text evidence="5">The sequence shown here is derived from an EMBL/GenBank/DDBJ whole genome shotgun (WGS) entry which is preliminary data.</text>
</comment>
<proteinExistence type="predicted"/>
<dbReference type="PANTHER" id="PTHR44688:SF16">
    <property type="entry name" value="DNA-BINDING TRANSCRIPTIONAL ACTIVATOR DEVR_DOSR"/>
    <property type="match status" value="1"/>
</dbReference>
<evidence type="ECO:0000259" key="4">
    <source>
        <dbReference type="PROSITE" id="PS50043"/>
    </source>
</evidence>
<dbReference type="Gene3D" id="1.10.10.10">
    <property type="entry name" value="Winged helix-like DNA-binding domain superfamily/Winged helix DNA-binding domain"/>
    <property type="match status" value="1"/>
</dbReference>
<dbReference type="PANTHER" id="PTHR44688">
    <property type="entry name" value="DNA-BINDING TRANSCRIPTIONAL ACTIVATOR DEVR_DOSR"/>
    <property type="match status" value="1"/>
</dbReference>
<dbReference type="PRINTS" id="PR00038">
    <property type="entry name" value="HTHLUXR"/>
</dbReference>
<evidence type="ECO:0000256" key="3">
    <source>
        <dbReference type="ARBA" id="ARBA00023163"/>
    </source>
</evidence>
<keyword evidence="3" id="KW-0804">Transcription</keyword>
<dbReference type="SUPFAM" id="SSF46894">
    <property type="entry name" value="C-terminal effector domain of the bipartite response regulators"/>
    <property type="match status" value="1"/>
</dbReference>
<organism evidence="5 6">
    <name type="scientific">Patulibacter medicamentivorans</name>
    <dbReference type="NCBI Taxonomy" id="1097667"/>
    <lineage>
        <taxon>Bacteria</taxon>
        <taxon>Bacillati</taxon>
        <taxon>Actinomycetota</taxon>
        <taxon>Thermoleophilia</taxon>
        <taxon>Solirubrobacterales</taxon>
        <taxon>Patulibacteraceae</taxon>
        <taxon>Patulibacter</taxon>
    </lineage>
</organism>
<evidence type="ECO:0000256" key="1">
    <source>
        <dbReference type="ARBA" id="ARBA00023015"/>
    </source>
</evidence>
<dbReference type="InterPro" id="IPR000792">
    <property type="entry name" value="Tscrpt_reg_LuxR_C"/>
</dbReference>
<dbReference type="Proteomes" id="UP000005143">
    <property type="component" value="Unassembled WGS sequence"/>
</dbReference>
<keyword evidence="2" id="KW-0238">DNA-binding</keyword>
<evidence type="ECO:0000256" key="2">
    <source>
        <dbReference type="ARBA" id="ARBA00023125"/>
    </source>
</evidence>
<dbReference type="Pfam" id="PF00196">
    <property type="entry name" value="GerE"/>
    <property type="match status" value="1"/>
</dbReference>
<protein>
    <submittedName>
        <fullName evidence="5">Transcriptional regulator</fullName>
    </submittedName>
</protein>